<feature type="non-terminal residue" evidence="2">
    <location>
        <position position="1"/>
    </location>
</feature>
<dbReference type="STRING" id="1330018.A0A167NPS0"/>
<feature type="transmembrane region" description="Helical" evidence="1">
    <location>
        <begin position="87"/>
        <end position="109"/>
    </location>
</feature>
<reference evidence="2 3" key="1">
    <citation type="journal article" date="2016" name="Mol. Biol. Evol.">
        <title>Comparative Genomics of Early-Diverging Mushroom-Forming Fungi Provides Insights into the Origins of Lignocellulose Decay Capabilities.</title>
        <authorList>
            <person name="Nagy L.G."/>
            <person name="Riley R."/>
            <person name="Tritt A."/>
            <person name="Adam C."/>
            <person name="Daum C."/>
            <person name="Floudas D."/>
            <person name="Sun H."/>
            <person name="Yadav J.S."/>
            <person name="Pangilinan J."/>
            <person name="Larsson K.H."/>
            <person name="Matsuura K."/>
            <person name="Barry K."/>
            <person name="Labutti K."/>
            <person name="Kuo R."/>
            <person name="Ohm R.A."/>
            <person name="Bhattacharya S.S."/>
            <person name="Shirouzu T."/>
            <person name="Yoshinaga Y."/>
            <person name="Martin F.M."/>
            <person name="Grigoriev I.V."/>
            <person name="Hibbett D.S."/>
        </authorList>
    </citation>
    <scope>NUCLEOTIDE SEQUENCE [LARGE SCALE GENOMIC DNA]</scope>
    <source>
        <strain evidence="2 3">TUFC12733</strain>
    </source>
</reference>
<keyword evidence="1" id="KW-1133">Transmembrane helix</keyword>
<evidence type="ECO:0000313" key="2">
    <source>
        <dbReference type="EMBL" id="KZO97936.1"/>
    </source>
</evidence>
<proteinExistence type="predicted"/>
<feature type="transmembrane region" description="Helical" evidence="1">
    <location>
        <begin position="6"/>
        <end position="32"/>
    </location>
</feature>
<evidence type="ECO:0000313" key="3">
    <source>
        <dbReference type="Proteomes" id="UP000076738"/>
    </source>
</evidence>
<keyword evidence="1" id="KW-0472">Membrane</keyword>
<accession>A0A167NPS0</accession>
<dbReference type="Proteomes" id="UP000076738">
    <property type="component" value="Unassembled WGS sequence"/>
</dbReference>
<sequence>LSVSTAALVGLFTSSILYGIYLVLFVGCLYVLLKKWGMAPPNHILVSASIAMFVINTTIVALSFSRVQDAFLLDPSNALNLAEWKELTRTMLTCVYMILADSLLIYRCWIVWKRQLWVIAAPITLLIACSGMIIMLLRAMALSTESAEGIFAPSIAPWITAVLVLTLVQNLLVTCLIVYRILKVNSSVSGSGGRTLRPIIAMILESGALYVVTLFIWLMTYVAHSFSEYILVDCINPAIGITYFLLIIRV</sequence>
<feature type="transmembrane region" description="Helical" evidence="1">
    <location>
        <begin position="157"/>
        <end position="179"/>
    </location>
</feature>
<name>A0A167NPS0_CALVF</name>
<dbReference type="EMBL" id="KV417278">
    <property type="protein sequence ID" value="KZO97936.1"/>
    <property type="molecule type" value="Genomic_DNA"/>
</dbReference>
<dbReference type="OrthoDB" id="3354175at2759"/>
<keyword evidence="1" id="KW-0812">Transmembrane</keyword>
<feature type="transmembrane region" description="Helical" evidence="1">
    <location>
        <begin position="44"/>
        <end position="67"/>
    </location>
</feature>
<feature type="transmembrane region" description="Helical" evidence="1">
    <location>
        <begin position="229"/>
        <end position="248"/>
    </location>
</feature>
<dbReference type="AlphaFoldDB" id="A0A167NPS0"/>
<feature type="non-terminal residue" evidence="2">
    <location>
        <position position="250"/>
    </location>
</feature>
<feature type="transmembrane region" description="Helical" evidence="1">
    <location>
        <begin position="116"/>
        <end position="137"/>
    </location>
</feature>
<protein>
    <submittedName>
        <fullName evidence="2">Uncharacterized protein</fullName>
    </submittedName>
</protein>
<organism evidence="2 3">
    <name type="scientific">Calocera viscosa (strain TUFC12733)</name>
    <dbReference type="NCBI Taxonomy" id="1330018"/>
    <lineage>
        <taxon>Eukaryota</taxon>
        <taxon>Fungi</taxon>
        <taxon>Dikarya</taxon>
        <taxon>Basidiomycota</taxon>
        <taxon>Agaricomycotina</taxon>
        <taxon>Dacrymycetes</taxon>
        <taxon>Dacrymycetales</taxon>
        <taxon>Dacrymycetaceae</taxon>
        <taxon>Calocera</taxon>
    </lineage>
</organism>
<evidence type="ECO:0000256" key="1">
    <source>
        <dbReference type="SAM" id="Phobius"/>
    </source>
</evidence>
<keyword evidence="3" id="KW-1185">Reference proteome</keyword>
<feature type="transmembrane region" description="Helical" evidence="1">
    <location>
        <begin position="199"/>
        <end position="223"/>
    </location>
</feature>
<gene>
    <name evidence="2" type="ORF">CALVIDRAFT_466438</name>
</gene>